<dbReference type="InterPro" id="IPR001128">
    <property type="entry name" value="Cyt_P450"/>
</dbReference>
<evidence type="ECO:0000256" key="8">
    <source>
        <dbReference type="ARBA" id="ARBA00023033"/>
    </source>
</evidence>
<dbReference type="PRINTS" id="PR00385">
    <property type="entry name" value="P450"/>
</dbReference>
<name>A0A0C3NUZ1_PISTI</name>
<keyword evidence="8 10" id="KW-0503">Monooxygenase</keyword>
<keyword evidence="7 9" id="KW-0408">Iron</keyword>
<dbReference type="InterPro" id="IPR036396">
    <property type="entry name" value="Cyt_P450_sf"/>
</dbReference>
<evidence type="ECO:0000256" key="9">
    <source>
        <dbReference type="PIRSR" id="PIRSR602401-1"/>
    </source>
</evidence>
<sequence length="509" mass="57267">MLEALLREYGLQAKALGALIALAILGKAVRSQLRARRRLPLPPGPPGHWLFGNALPRENQSQQFAEWINEYGPIISLRVGPRTMVIIGRYQESVDIMEKEGGLLADRPRAVAAGEILSRGLRMILAPAGEQFRRLRRAAHTHLQAKAAESYGPIQMQAARDVIIDILDNPKNHQAHANRYAASVILRVTYGKSTATETNAPEIVLIHKMLKRFQTLMRPGALLVEKYPILKYVPGYAGYLHEWRREERQLFHDQLNRVAKELKTGNPGPSFAKYLLENQETHKLSDEEMAYLAGSLFGAGSDTTAVAIMVLVMAAARFPEAQDVVQEELDNVVGRDRAPTFDDYNALPQIQAFMLECLRWRPVTTLGFAHRAQTDIVYKDMCIPEGAIVFGNHWAISRDPAVYPNPDKFDPQRWLGSDGRIREDVRFPSFGFGRRICPGQHIANRSIFINASLLLWSFRITQDPNAPINDKGFVDGVIAHPKPFAACFTPRIGDEKHLRKVMEKYAQDL</sequence>
<protein>
    <recommendedName>
        <fullName evidence="13">Cytochrome P450</fullName>
    </recommendedName>
</protein>
<keyword evidence="12" id="KW-1185">Reference proteome</keyword>
<dbReference type="Pfam" id="PF00067">
    <property type="entry name" value="p450"/>
    <property type="match status" value="1"/>
</dbReference>
<dbReference type="SUPFAM" id="SSF48264">
    <property type="entry name" value="Cytochrome P450"/>
    <property type="match status" value="1"/>
</dbReference>
<dbReference type="PANTHER" id="PTHR46300:SF1">
    <property type="entry name" value="P450, PUTATIVE (EUROFUNG)-RELATED"/>
    <property type="match status" value="1"/>
</dbReference>
<comment type="pathway">
    <text evidence="2">Secondary metabolite biosynthesis.</text>
</comment>
<evidence type="ECO:0000256" key="1">
    <source>
        <dbReference type="ARBA" id="ARBA00001971"/>
    </source>
</evidence>
<keyword evidence="4 9" id="KW-0349">Heme</keyword>
<comment type="cofactor">
    <cofactor evidence="1 9">
        <name>heme</name>
        <dbReference type="ChEBI" id="CHEBI:30413"/>
    </cofactor>
</comment>
<accession>A0A0C3NUZ1</accession>
<keyword evidence="6 10" id="KW-0560">Oxidoreductase</keyword>
<proteinExistence type="inferred from homology"/>
<dbReference type="InterPro" id="IPR002401">
    <property type="entry name" value="Cyt_P450_E_grp-I"/>
</dbReference>
<dbReference type="InterPro" id="IPR017972">
    <property type="entry name" value="Cyt_P450_CS"/>
</dbReference>
<dbReference type="Proteomes" id="UP000054217">
    <property type="component" value="Unassembled WGS sequence"/>
</dbReference>
<evidence type="ECO:0000256" key="5">
    <source>
        <dbReference type="ARBA" id="ARBA00022723"/>
    </source>
</evidence>
<dbReference type="EMBL" id="KN832009">
    <property type="protein sequence ID" value="KIN99033.1"/>
    <property type="molecule type" value="Genomic_DNA"/>
</dbReference>
<dbReference type="GO" id="GO:0016705">
    <property type="term" value="F:oxidoreductase activity, acting on paired donors, with incorporation or reduction of molecular oxygen"/>
    <property type="evidence" value="ECO:0007669"/>
    <property type="project" value="InterPro"/>
</dbReference>
<evidence type="ECO:0000256" key="6">
    <source>
        <dbReference type="ARBA" id="ARBA00023002"/>
    </source>
</evidence>
<dbReference type="HOGENOM" id="CLU_001570_2_1_1"/>
<evidence type="ECO:0000313" key="12">
    <source>
        <dbReference type="Proteomes" id="UP000054217"/>
    </source>
</evidence>
<dbReference type="AlphaFoldDB" id="A0A0C3NUZ1"/>
<gene>
    <name evidence="11" type="ORF">M404DRAFT_1005004</name>
</gene>
<dbReference type="GO" id="GO:0020037">
    <property type="term" value="F:heme binding"/>
    <property type="evidence" value="ECO:0007669"/>
    <property type="project" value="InterPro"/>
</dbReference>
<evidence type="ECO:0000313" key="11">
    <source>
        <dbReference type="EMBL" id="KIN99033.1"/>
    </source>
</evidence>
<evidence type="ECO:0000256" key="7">
    <source>
        <dbReference type="ARBA" id="ARBA00023004"/>
    </source>
</evidence>
<dbReference type="STRING" id="870435.A0A0C3NUZ1"/>
<evidence type="ECO:0008006" key="13">
    <source>
        <dbReference type="Google" id="ProtNLM"/>
    </source>
</evidence>
<dbReference type="Gene3D" id="1.10.630.10">
    <property type="entry name" value="Cytochrome P450"/>
    <property type="match status" value="1"/>
</dbReference>
<dbReference type="PANTHER" id="PTHR46300">
    <property type="entry name" value="P450, PUTATIVE (EUROFUNG)-RELATED-RELATED"/>
    <property type="match status" value="1"/>
</dbReference>
<dbReference type="GO" id="GO:0005506">
    <property type="term" value="F:iron ion binding"/>
    <property type="evidence" value="ECO:0007669"/>
    <property type="project" value="InterPro"/>
</dbReference>
<dbReference type="InParanoid" id="A0A0C3NUZ1"/>
<reference evidence="12" key="2">
    <citation type="submission" date="2015-01" db="EMBL/GenBank/DDBJ databases">
        <title>Evolutionary Origins and Diversification of the Mycorrhizal Mutualists.</title>
        <authorList>
            <consortium name="DOE Joint Genome Institute"/>
            <consortium name="Mycorrhizal Genomics Consortium"/>
            <person name="Kohler A."/>
            <person name="Kuo A."/>
            <person name="Nagy L.G."/>
            <person name="Floudas D."/>
            <person name="Copeland A."/>
            <person name="Barry K.W."/>
            <person name="Cichocki N."/>
            <person name="Veneault-Fourrey C."/>
            <person name="LaButti K."/>
            <person name="Lindquist E.A."/>
            <person name="Lipzen A."/>
            <person name="Lundell T."/>
            <person name="Morin E."/>
            <person name="Murat C."/>
            <person name="Riley R."/>
            <person name="Ohm R."/>
            <person name="Sun H."/>
            <person name="Tunlid A."/>
            <person name="Henrissat B."/>
            <person name="Grigoriev I.V."/>
            <person name="Hibbett D.S."/>
            <person name="Martin F."/>
        </authorList>
    </citation>
    <scope>NUCLEOTIDE SEQUENCE [LARGE SCALE GENOMIC DNA]</scope>
    <source>
        <strain evidence="12">Marx 270</strain>
    </source>
</reference>
<feature type="binding site" description="axial binding residue" evidence="9">
    <location>
        <position position="437"/>
    </location>
    <ligand>
        <name>heme</name>
        <dbReference type="ChEBI" id="CHEBI:30413"/>
    </ligand>
    <ligandPart>
        <name>Fe</name>
        <dbReference type="ChEBI" id="CHEBI:18248"/>
    </ligandPart>
</feature>
<dbReference type="GO" id="GO:0004497">
    <property type="term" value="F:monooxygenase activity"/>
    <property type="evidence" value="ECO:0007669"/>
    <property type="project" value="UniProtKB-KW"/>
</dbReference>
<evidence type="ECO:0000256" key="3">
    <source>
        <dbReference type="ARBA" id="ARBA00010617"/>
    </source>
</evidence>
<dbReference type="PRINTS" id="PR00463">
    <property type="entry name" value="EP450I"/>
</dbReference>
<comment type="similarity">
    <text evidence="3 10">Belongs to the cytochrome P450 family.</text>
</comment>
<organism evidence="11 12">
    <name type="scientific">Pisolithus tinctorius Marx 270</name>
    <dbReference type="NCBI Taxonomy" id="870435"/>
    <lineage>
        <taxon>Eukaryota</taxon>
        <taxon>Fungi</taxon>
        <taxon>Dikarya</taxon>
        <taxon>Basidiomycota</taxon>
        <taxon>Agaricomycotina</taxon>
        <taxon>Agaricomycetes</taxon>
        <taxon>Agaricomycetidae</taxon>
        <taxon>Boletales</taxon>
        <taxon>Sclerodermatineae</taxon>
        <taxon>Pisolithaceae</taxon>
        <taxon>Pisolithus</taxon>
    </lineage>
</organism>
<evidence type="ECO:0000256" key="4">
    <source>
        <dbReference type="ARBA" id="ARBA00022617"/>
    </source>
</evidence>
<dbReference type="InterPro" id="IPR050364">
    <property type="entry name" value="Cytochrome_P450_fung"/>
</dbReference>
<dbReference type="CDD" id="cd11065">
    <property type="entry name" value="CYP64-like"/>
    <property type="match status" value="1"/>
</dbReference>
<evidence type="ECO:0000256" key="10">
    <source>
        <dbReference type="RuleBase" id="RU000461"/>
    </source>
</evidence>
<reference evidence="11 12" key="1">
    <citation type="submission" date="2014-04" db="EMBL/GenBank/DDBJ databases">
        <authorList>
            <consortium name="DOE Joint Genome Institute"/>
            <person name="Kuo A."/>
            <person name="Kohler A."/>
            <person name="Costa M.D."/>
            <person name="Nagy L.G."/>
            <person name="Floudas D."/>
            <person name="Copeland A."/>
            <person name="Barry K.W."/>
            <person name="Cichocki N."/>
            <person name="Veneault-Fourrey C."/>
            <person name="LaButti K."/>
            <person name="Lindquist E.A."/>
            <person name="Lipzen A."/>
            <person name="Lundell T."/>
            <person name="Morin E."/>
            <person name="Murat C."/>
            <person name="Sun H."/>
            <person name="Tunlid A."/>
            <person name="Henrissat B."/>
            <person name="Grigoriev I.V."/>
            <person name="Hibbett D.S."/>
            <person name="Martin F."/>
            <person name="Nordberg H.P."/>
            <person name="Cantor M.N."/>
            <person name="Hua S.X."/>
        </authorList>
    </citation>
    <scope>NUCLEOTIDE SEQUENCE [LARGE SCALE GENOMIC DNA]</scope>
    <source>
        <strain evidence="11 12">Marx 270</strain>
    </source>
</reference>
<evidence type="ECO:0000256" key="2">
    <source>
        <dbReference type="ARBA" id="ARBA00005179"/>
    </source>
</evidence>
<dbReference type="PROSITE" id="PS00086">
    <property type="entry name" value="CYTOCHROME_P450"/>
    <property type="match status" value="1"/>
</dbReference>
<dbReference type="OrthoDB" id="2789670at2759"/>
<keyword evidence="5 9" id="KW-0479">Metal-binding</keyword>